<accession>A0A8S3WSG5</accession>
<organism evidence="2 3">
    <name type="scientific">Parnassius apollo</name>
    <name type="common">Apollo butterfly</name>
    <name type="synonym">Papilio apollo</name>
    <dbReference type="NCBI Taxonomy" id="110799"/>
    <lineage>
        <taxon>Eukaryota</taxon>
        <taxon>Metazoa</taxon>
        <taxon>Ecdysozoa</taxon>
        <taxon>Arthropoda</taxon>
        <taxon>Hexapoda</taxon>
        <taxon>Insecta</taxon>
        <taxon>Pterygota</taxon>
        <taxon>Neoptera</taxon>
        <taxon>Endopterygota</taxon>
        <taxon>Lepidoptera</taxon>
        <taxon>Glossata</taxon>
        <taxon>Ditrysia</taxon>
        <taxon>Papilionoidea</taxon>
        <taxon>Papilionidae</taxon>
        <taxon>Parnassiinae</taxon>
        <taxon>Parnassini</taxon>
        <taxon>Parnassius</taxon>
        <taxon>Parnassius</taxon>
    </lineage>
</organism>
<sequence>MSLLKSSDELKEVQIAVTAKEEFIRTSIPTSEDHSQISNKSGDEGQPQRRLGRIIKKKVIFDPDNPDIFTESTAVNKNKEINTEKESPPYKKGKTDLTIVRSKSKSPISKLQWKKPSPKM</sequence>
<dbReference type="EMBL" id="CAJQZP010000644">
    <property type="protein sequence ID" value="CAG4974595.1"/>
    <property type="molecule type" value="Genomic_DNA"/>
</dbReference>
<dbReference type="OrthoDB" id="6357915at2759"/>
<evidence type="ECO:0000313" key="3">
    <source>
        <dbReference type="Proteomes" id="UP000691718"/>
    </source>
</evidence>
<keyword evidence="3" id="KW-1185">Reference proteome</keyword>
<feature type="region of interest" description="Disordered" evidence="1">
    <location>
        <begin position="23"/>
        <end position="51"/>
    </location>
</feature>
<dbReference type="AlphaFoldDB" id="A0A8S3WSG5"/>
<reference evidence="2" key="1">
    <citation type="submission" date="2021-04" db="EMBL/GenBank/DDBJ databases">
        <authorList>
            <person name="Tunstrom K."/>
        </authorList>
    </citation>
    <scope>NUCLEOTIDE SEQUENCE</scope>
</reference>
<protein>
    <submittedName>
        <fullName evidence="2">(apollo) hypothetical protein</fullName>
    </submittedName>
</protein>
<feature type="compositionally biased region" description="Basic and acidic residues" evidence="1">
    <location>
        <begin position="31"/>
        <end position="47"/>
    </location>
</feature>
<evidence type="ECO:0000313" key="2">
    <source>
        <dbReference type="EMBL" id="CAG4974595.1"/>
    </source>
</evidence>
<evidence type="ECO:0000256" key="1">
    <source>
        <dbReference type="SAM" id="MobiDB-lite"/>
    </source>
</evidence>
<name>A0A8S3WSG5_PARAO</name>
<feature type="region of interest" description="Disordered" evidence="1">
    <location>
        <begin position="79"/>
        <end position="120"/>
    </location>
</feature>
<dbReference type="Proteomes" id="UP000691718">
    <property type="component" value="Unassembled WGS sequence"/>
</dbReference>
<feature type="compositionally biased region" description="Basic and acidic residues" evidence="1">
    <location>
        <begin position="79"/>
        <end position="95"/>
    </location>
</feature>
<comment type="caution">
    <text evidence="2">The sequence shown here is derived from an EMBL/GenBank/DDBJ whole genome shotgun (WGS) entry which is preliminary data.</text>
</comment>
<proteinExistence type="predicted"/>
<gene>
    <name evidence="2" type="ORF">PAPOLLO_LOCUS8945</name>
</gene>